<proteinExistence type="predicted"/>
<dbReference type="InterPro" id="IPR029058">
    <property type="entry name" value="AB_hydrolase_fold"/>
</dbReference>
<protein>
    <submittedName>
        <fullName evidence="4">Alpha/beta hydrolase</fullName>
    </submittedName>
</protein>
<feature type="transmembrane region" description="Helical" evidence="2">
    <location>
        <begin position="12"/>
        <end position="34"/>
    </location>
</feature>
<accession>A0ABX7NWQ1</accession>
<evidence type="ECO:0000313" key="5">
    <source>
        <dbReference type="Proteomes" id="UP000662747"/>
    </source>
</evidence>
<dbReference type="PANTHER" id="PTHR48081">
    <property type="entry name" value="AB HYDROLASE SUPERFAMILY PROTEIN C4A8.06C"/>
    <property type="match status" value="1"/>
</dbReference>
<evidence type="ECO:0000313" key="4">
    <source>
        <dbReference type="EMBL" id="QSQ23294.1"/>
    </source>
</evidence>
<gene>
    <name evidence="4" type="ORF">JY651_50885</name>
</gene>
<dbReference type="RefSeq" id="WP_206724869.1">
    <property type="nucleotide sequence ID" value="NZ_CP071090.1"/>
</dbReference>
<name>A0ABX7NWQ1_9BACT</name>
<keyword evidence="2" id="KW-0472">Membrane</keyword>
<reference evidence="4 5" key="1">
    <citation type="submission" date="2021-02" db="EMBL/GenBank/DDBJ databases">
        <title>De Novo genome assembly of isolated myxobacteria.</title>
        <authorList>
            <person name="Stevens D.C."/>
        </authorList>
    </citation>
    <scope>NUCLEOTIDE SEQUENCE [LARGE SCALE GENOMIC DNA]</scope>
    <source>
        <strain evidence="5">SCPEA02</strain>
    </source>
</reference>
<evidence type="ECO:0000256" key="1">
    <source>
        <dbReference type="ARBA" id="ARBA00022801"/>
    </source>
</evidence>
<dbReference type="Pfam" id="PF20434">
    <property type="entry name" value="BD-FAE"/>
    <property type="match status" value="1"/>
</dbReference>
<evidence type="ECO:0000259" key="3">
    <source>
        <dbReference type="Pfam" id="PF20434"/>
    </source>
</evidence>
<feature type="transmembrane region" description="Helical" evidence="2">
    <location>
        <begin position="84"/>
        <end position="105"/>
    </location>
</feature>
<feature type="domain" description="BD-FAE-like" evidence="3">
    <location>
        <begin position="145"/>
        <end position="346"/>
    </location>
</feature>
<dbReference type="InterPro" id="IPR050300">
    <property type="entry name" value="GDXG_lipolytic_enzyme"/>
</dbReference>
<organism evidence="4 5">
    <name type="scientific">Pyxidicoccus parkwayensis</name>
    <dbReference type="NCBI Taxonomy" id="2813578"/>
    <lineage>
        <taxon>Bacteria</taxon>
        <taxon>Pseudomonadati</taxon>
        <taxon>Myxococcota</taxon>
        <taxon>Myxococcia</taxon>
        <taxon>Myxococcales</taxon>
        <taxon>Cystobacterineae</taxon>
        <taxon>Myxococcaceae</taxon>
        <taxon>Pyxidicoccus</taxon>
    </lineage>
</organism>
<dbReference type="EMBL" id="CP071090">
    <property type="protein sequence ID" value="QSQ23294.1"/>
    <property type="molecule type" value="Genomic_DNA"/>
</dbReference>
<keyword evidence="2" id="KW-0812">Transmembrane</keyword>
<sequence length="395" mass="42150">MKRLFRASRLIPLLAVLAVLNPVGCLLLVAVFFAPPWAPSLVNLLKGILREYSLLLLVPVLVSALLTAVVIPSGKWGWLRWGSVAAVLPLLYAALMPAASAWWMARVHGIPLSLREYSRPLVAQRPLPSQTVRFATVDGVDLHADVFLPDAPSTTTRPAVLYVHGGGWSAGERAYARAWAGFLTSLGYVVISLDYRLFPPASGLKAPGDLQCGIAWVKAHAADYGIDPDRLVLFGESAGGHLATLVGYAAGDARLPASCDAPDTSVKALISFYAPSDLAAQAGHRAGSRRVLEGFTGAPLDGHRELYALLSPLSHVGPKAPPTLLIHGGADTVVPLQASQALAARLAEAHVPHRFFTLPYAEHAFDVWDGGFGRQLAQALVGRFLQQYVPVGDRP</sequence>
<evidence type="ECO:0000256" key="2">
    <source>
        <dbReference type="SAM" id="Phobius"/>
    </source>
</evidence>
<keyword evidence="5" id="KW-1185">Reference proteome</keyword>
<keyword evidence="2" id="KW-1133">Transmembrane helix</keyword>
<dbReference type="SUPFAM" id="SSF53474">
    <property type="entry name" value="alpha/beta-Hydrolases"/>
    <property type="match status" value="1"/>
</dbReference>
<dbReference type="Proteomes" id="UP000662747">
    <property type="component" value="Chromosome"/>
</dbReference>
<dbReference type="InterPro" id="IPR049492">
    <property type="entry name" value="BD-FAE-like_dom"/>
</dbReference>
<feature type="transmembrane region" description="Helical" evidence="2">
    <location>
        <begin position="54"/>
        <end position="72"/>
    </location>
</feature>
<dbReference type="GO" id="GO:0016787">
    <property type="term" value="F:hydrolase activity"/>
    <property type="evidence" value="ECO:0007669"/>
    <property type="project" value="UniProtKB-KW"/>
</dbReference>
<keyword evidence="1 4" id="KW-0378">Hydrolase</keyword>
<dbReference type="Gene3D" id="3.40.50.1820">
    <property type="entry name" value="alpha/beta hydrolase"/>
    <property type="match status" value="1"/>
</dbReference>
<dbReference type="PANTHER" id="PTHR48081:SF13">
    <property type="entry name" value="ALPHA_BETA HYDROLASE"/>
    <property type="match status" value="1"/>
</dbReference>